<evidence type="ECO:0000256" key="1">
    <source>
        <dbReference type="ARBA" id="ARBA00023015"/>
    </source>
</evidence>
<dbReference type="PANTHER" id="PTHR42756">
    <property type="entry name" value="TRANSCRIPTIONAL REGULATOR, MARR"/>
    <property type="match status" value="1"/>
</dbReference>
<dbReference type="GO" id="GO:0003677">
    <property type="term" value="F:DNA binding"/>
    <property type="evidence" value="ECO:0007669"/>
    <property type="project" value="UniProtKB-KW"/>
</dbReference>
<evidence type="ECO:0000259" key="5">
    <source>
        <dbReference type="PROSITE" id="PS50995"/>
    </source>
</evidence>
<feature type="region of interest" description="Disordered" evidence="4">
    <location>
        <begin position="1"/>
        <end position="24"/>
    </location>
</feature>
<keyword evidence="3" id="KW-0804">Transcription</keyword>
<evidence type="ECO:0000256" key="4">
    <source>
        <dbReference type="SAM" id="MobiDB-lite"/>
    </source>
</evidence>
<dbReference type="PANTHER" id="PTHR42756:SF1">
    <property type="entry name" value="TRANSCRIPTIONAL REPRESSOR OF EMRAB OPERON"/>
    <property type="match status" value="1"/>
</dbReference>
<evidence type="ECO:0000256" key="3">
    <source>
        <dbReference type="ARBA" id="ARBA00023163"/>
    </source>
</evidence>
<dbReference type="InterPro" id="IPR036388">
    <property type="entry name" value="WH-like_DNA-bd_sf"/>
</dbReference>
<name>A0A5M6I156_9HYPH</name>
<dbReference type="RefSeq" id="WP_150097202.1">
    <property type="nucleotide sequence ID" value="NZ_VWPL01000011.1"/>
</dbReference>
<dbReference type="SUPFAM" id="SSF46785">
    <property type="entry name" value="Winged helix' DNA-binding domain"/>
    <property type="match status" value="1"/>
</dbReference>
<sequence>MAKPEPAPAPAGTAQPPPAEPARPLPWRYESSGYMINLAARLFERALAERIAPLGLTTGQFPVLLALWERDGLAQSELVRIVRVEQPTMAQILSRMERDGLIARAADPDDRRRALVRLTARGWSVQAPAVAAAHEVNRLAGRGLSDAQTREFLAVLMQMSANLSCAAAPGPT</sequence>
<evidence type="ECO:0000313" key="6">
    <source>
        <dbReference type="EMBL" id="KAA5601903.1"/>
    </source>
</evidence>
<dbReference type="Pfam" id="PF01047">
    <property type="entry name" value="MarR"/>
    <property type="match status" value="1"/>
</dbReference>
<dbReference type="Proteomes" id="UP000323886">
    <property type="component" value="Unassembled WGS sequence"/>
</dbReference>
<keyword evidence="1" id="KW-0805">Transcription regulation</keyword>
<dbReference type="EMBL" id="VWPL01000011">
    <property type="protein sequence ID" value="KAA5601903.1"/>
    <property type="molecule type" value="Genomic_DNA"/>
</dbReference>
<dbReference type="PRINTS" id="PR00598">
    <property type="entry name" value="HTHMARR"/>
</dbReference>
<dbReference type="AlphaFoldDB" id="A0A5M6I156"/>
<comment type="caution">
    <text evidence="6">The sequence shown here is derived from an EMBL/GenBank/DDBJ whole genome shotgun (WGS) entry which is preliminary data.</text>
</comment>
<dbReference type="InterPro" id="IPR036390">
    <property type="entry name" value="WH_DNA-bd_sf"/>
</dbReference>
<organism evidence="6 7">
    <name type="scientific">Blastochloris sulfoviridis</name>
    <dbReference type="NCBI Taxonomy" id="50712"/>
    <lineage>
        <taxon>Bacteria</taxon>
        <taxon>Pseudomonadati</taxon>
        <taxon>Pseudomonadota</taxon>
        <taxon>Alphaproteobacteria</taxon>
        <taxon>Hyphomicrobiales</taxon>
        <taxon>Blastochloridaceae</taxon>
        <taxon>Blastochloris</taxon>
    </lineage>
</organism>
<dbReference type="OrthoDB" id="511972at2"/>
<feature type="domain" description="HTH marR-type" evidence="5">
    <location>
        <begin position="29"/>
        <end position="161"/>
    </location>
</feature>
<accession>A0A5M6I156</accession>
<keyword evidence="2" id="KW-0238">DNA-binding</keyword>
<evidence type="ECO:0000313" key="7">
    <source>
        <dbReference type="Proteomes" id="UP000323886"/>
    </source>
</evidence>
<protein>
    <submittedName>
        <fullName evidence="6">MarR family transcriptional regulator</fullName>
    </submittedName>
</protein>
<dbReference type="Gene3D" id="1.10.10.10">
    <property type="entry name" value="Winged helix-like DNA-binding domain superfamily/Winged helix DNA-binding domain"/>
    <property type="match status" value="1"/>
</dbReference>
<proteinExistence type="predicted"/>
<dbReference type="InterPro" id="IPR000835">
    <property type="entry name" value="HTH_MarR-typ"/>
</dbReference>
<keyword evidence="7" id="KW-1185">Reference proteome</keyword>
<evidence type="ECO:0000256" key="2">
    <source>
        <dbReference type="ARBA" id="ARBA00023125"/>
    </source>
</evidence>
<dbReference type="GO" id="GO:0003700">
    <property type="term" value="F:DNA-binding transcription factor activity"/>
    <property type="evidence" value="ECO:0007669"/>
    <property type="project" value="InterPro"/>
</dbReference>
<dbReference type="SMART" id="SM00347">
    <property type="entry name" value="HTH_MARR"/>
    <property type="match status" value="1"/>
</dbReference>
<dbReference type="PROSITE" id="PS50995">
    <property type="entry name" value="HTH_MARR_2"/>
    <property type="match status" value="1"/>
</dbReference>
<reference evidence="6 7" key="1">
    <citation type="submission" date="2019-09" db="EMBL/GenBank/DDBJ databases">
        <title>Draft Whole-Genome sequence of Blastochloris sulfoviridis DSM 729.</title>
        <authorList>
            <person name="Meyer T.E."/>
            <person name="Kyndt J.A."/>
        </authorList>
    </citation>
    <scope>NUCLEOTIDE SEQUENCE [LARGE SCALE GENOMIC DNA]</scope>
    <source>
        <strain evidence="6 7">DSM 729</strain>
    </source>
</reference>
<gene>
    <name evidence="6" type="ORF">F1193_08220</name>
</gene>